<dbReference type="PATRIC" id="fig|1321819.3.peg.2916"/>
<evidence type="ECO:0000313" key="8">
    <source>
        <dbReference type="Proteomes" id="UP000016496"/>
    </source>
</evidence>
<dbReference type="GO" id="GO:0016020">
    <property type="term" value="C:membrane"/>
    <property type="evidence" value="ECO:0007669"/>
    <property type="project" value="UniProtKB-SubCell"/>
</dbReference>
<reference evidence="7 8" key="1">
    <citation type="submission" date="2013-08" db="EMBL/GenBank/DDBJ databases">
        <authorList>
            <person name="Weinstock G."/>
            <person name="Sodergren E."/>
            <person name="Wylie T."/>
            <person name="Fulton L."/>
            <person name="Fulton R."/>
            <person name="Fronick C."/>
            <person name="O'Laughlin M."/>
            <person name="Godfrey J."/>
            <person name="Miner T."/>
            <person name="Herter B."/>
            <person name="Appelbaum E."/>
            <person name="Cordes M."/>
            <person name="Lek S."/>
            <person name="Wollam A."/>
            <person name="Pepin K.H."/>
            <person name="Palsikar V.B."/>
            <person name="Mitreva M."/>
            <person name="Wilson R.K."/>
        </authorList>
    </citation>
    <scope>NUCLEOTIDE SEQUENCE [LARGE SCALE GENOMIC DNA]</scope>
    <source>
        <strain evidence="7 8">F0041</strain>
    </source>
</reference>
<feature type="transmembrane region" description="Helical" evidence="6">
    <location>
        <begin position="60"/>
        <end position="86"/>
    </location>
</feature>
<evidence type="ECO:0000313" key="7">
    <source>
        <dbReference type="EMBL" id="ERI81480.1"/>
    </source>
</evidence>
<dbReference type="InterPro" id="IPR002549">
    <property type="entry name" value="AI-2E-like"/>
</dbReference>
<proteinExistence type="inferred from homology"/>
<comment type="caution">
    <text evidence="7">The sequence shown here is derived from an EMBL/GenBank/DDBJ whole genome shotgun (WGS) entry which is preliminary data.</text>
</comment>
<keyword evidence="4 6" id="KW-1133">Transmembrane helix</keyword>
<dbReference type="PANTHER" id="PTHR21716">
    <property type="entry name" value="TRANSMEMBRANE PROTEIN"/>
    <property type="match status" value="1"/>
</dbReference>
<dbReference type="OrthoDB" id="9773730at2"/>
<dbReference type="EMBL" id="AWSV01000161">
    <property type="protein sequence ID" value="ERI81480.1"/>
    <property type="molecule type" value="Genomic_DNA"/>
</dbReference>
<dbReference type="PANTHER" id="PTHR21716:SF4">
    <property type="entry name" value="TRANSMEMBRANE PROTEIN 245"/>
    <property type="match status" value="1"/>
</dbReference>
<feature type="transmembrane region" description="Helical" evidence="6">
    <location>
        <begin position="12"/>
        <end position="40"/>
    </location>
</feature>
<evidence type="ECO:0008006" key="9">
    <source>
        <dbReference type="Google" id="ProtNLM"/>
    </source>
</evidence>
<feature type="transmembrane region" description="Helical" evidence="6">
    <location>
        <begin position="223"/>
        <end position="245"/>
    </location>
</feature>
<evidence type="ECO:0000256" key="6">
    <source>
        <dbReference type="SAM" id="Phobius"/>
    </source>
</evidence>
<keyword evidence="5 6" id="KW-0472">Membrane</keyword>
<gene>
    <name evidence="7" type="ORF">HMPREF1981_03153</name>
</gene>
<dbReference type="Pfam" id="PF01594">
    <property type="entry name" value="AI-2E_transport"/>
    <property type="match status" value="1"/>
</dbReference>
<keyword evidence="3 6" id="KW-0812">Transmembrane</keyword>
<dbReference type="AlphaFoldDB" id="U2CAB2"/>
<feature type="transmembrane region" description="Helical" evidence="6">
    <location>
        <begin position="196"/>
        <end position="217"/>
    </location>
</feature>
<dbReference type="HOGENOM" id="CLU_041771_0_0_10"/>
<organism evidence="7 8">
    <name type="scientific">Bacteroides pyogenes F0041</name>
    <dbReference type="NCBI Taxonomy" id="1321819"/>
    <lineage>
        <taxon>Bacteria</taxon>
        <taxon>Pseudomonadati</taxon>
        <taxon>Bacteroidota</taxon>
        <taxon>Bacteroidia</taxon>
        <taxon>Bacteroidales</taxon>
        <taxon>Bacteroidaceae</taxon>
        <taxon>Bacteroides</taxon>
    </lineage>
</organism>
<protein>
    <recommendedName>
        <fullName evidence="9">AI-2E family transporter</fullName>
    </recommendedName>
</protein>
<comment type="subcellular location">
    <subcellularLocation>
        <location evidence="1">Membrane</location>
        <topology evidence="1">Multi-pass membrane protein</topology>
    </subcellularLocation>
</comment>
<evidence type="ECO:0000256" key="5">
    <source>
        <dbReference type="ARBA" id="ARBA00023136"/>
    </source>
</evidence>
<dbReference type="Proteomes" id="UP000016496">
    <property type="component" value="Unassembled WGS sequence"/>
</dbReference>
<evidence type="ECO:0000256" key="3">
    <source>
        <dbReference type="ARBA" id="ARBA00022692"/>
    </source>
</evidence>
<dbReference type="RefSeq" id="WP_021646912.1">
    <property type="nucleotide sequence ID" value="NZ_KE993157.1"/>
</dbReference>
<feature type="transmembrane region" description="Helical" evidence="6">
    <location>
        <begin position="137"/>
        <end position="160"/>
    </location>
</feature>
<evidence type="ECO:0000256" key="2">
    <source>
        <dbReference type="ARBA" id="ARBA00009773"/>
    </source>
</evidence>
<sequence>MDFTSRYRKYSLIGIVLLMGVIILRQMAPFIGGLLGALTIYTLVRKQMFYLTKKRRIKRVIGAVIITVEAILFFLVPLSLIVWMLVNKLQDINLDPQSFIAPIEQLATVIRQETGYDILGDDAISFLVAQLPRIGQAVMGGIGSFVINIFVLIFVLYFMLMGGERMEQYASELLPFDKENRLNVTSEINMIIRSNAIGIPLLALIQGAVATVGFFIFGVPNAIILGVLTSIASIIPVVGSGIVWLPAAIYMALSDDWFGAVGIAAYGVIIVSNSDNLIRFIIQKQMADIHPLITVFGVVIGLRLFGFMGVIFGPLLLSLFLLFVDIFKREYLDNGKIRFYK</sequence>
<feature type="transmembrane region" description="Helical" evidence="6">
    <location>
        <begin position="257"/>
        <end position="273"/>
    </location>
</feature>
<accession>U2CAB2</accession>
<dbReference type="GeneID" id="99754880"/>
<evidence type="ECO:0000256" key="1">
    <source>
        <dbReference type="ARBA" id="ARBA00004141"/>
    </source>
</evidence>
<name>U2CAB2_9BACE</name>
<feature type="transmembrane region" description="Helical" evidence="6">
    <location>
        <begin position="293"/>
        <end position="324"/>
    </location>
</feature>
<comment type="similarity">
    <text evidence="2">Belongs to the autoinducer-2 exporter (AI-2E) (TC 2.A.86) family.</text>
</comment>
<evidence type="ECO:0000256" key="4">
    <source>
        <dbReference type="ARBA" id="ARBA00022989"/>
    </source>
</evidence>